<protein>
    <recommendedName>
        <fullName evidence="5">Leucine-rich repeat-containing N-terminal plant-type domain-containing protein</fullName>
    </recommendedName>
</protein>
<sequence>MLTKFSRVKVLKIYNSTVMHWSESAALSQKHHPNLMMLYLVRVNMTNGELPAGLLSDDFPQKLLDIEFCSTNLCTLPDDFDLKWPQVASIYFEASDFTEVPAPLARLAPFDLSLAMNPISIIPASVFEGQVGFLHIGGTLFTELPESVPEMSPSLVLRVDNTNITFFWDWIDPSLENARTLVIDAYPILAANSPYCTDLERIYDGQQTSFSASRHKTDSVILLNASLENWPVLKATVSCEPWPSTWYPIEFEDAYSGL</sequence>
<evidence type="ECO:0000313" key="3">
    <source>
        <dbReference type="Proteomes" id="UP000437068"/>
    </source>
</evidence>
<evidence type="ECO:0008006" key="5">
    <source>
        <dbReference type="Google" id="ProtNLM"/>
    </source>
</evidence>
<evidence type="ECO:0000313" key="4">
    <source>
        <dbReference type="Proteomes" id="UP000440367"/>
    </source>
</evidence>
<evidence type="ECO:0000313" key="1">
    <source>
        <dbReference type="EMBL" id="KAE9185103.1"/>
    </source>
</evidence>
<dbReference type="Proteomes" id="UP000440367">
    <property type="component" value="Unassembled WGS sequence"/>
</dbReference>
<proteinExistence type="predicted"/>
<dbReference type="Proteomes" id="UP000437068">
    <property type="component" value="Unassembled WGS sequence"/>
</dbReference>
<dbReference type="EMBL" id="QXGD01002710">
    <property type="protein sequence ID" value="KAE9185103.1"/>
    <property type="molecule type" value="Genomic_DNA"/>
</dbReference>
<name>A0A6A4BW01_9STRA</name>
<gene>
    <name evidence="2" type="ORF">PF001_g24661</name>
    <name evidence="1" type="ORF">PF002_g26254</name>
</gene>
<dbReference type="SUPFAM" id="SSF52058">
    <property type="entry name" value="L domain-like"/>
    <property type="match status" value="1"/>
</dbReference>
<dbReference type="Gene3D" id="3.80.10.10">
    <property type="entry name" value="Ribonuclease Inhibitor"/>
    <property type="match status" value="1"/>
</dbReference>
<dbReference type="AlphaFoldDB" id="A0A6A4BW01"/>
<reference evidence="3 4" key="1">
    <citation type="submission" date="2018-08" db="EMBL/GenBank/DDBJ databases">
        <title>Genomic investigation of the strawberry pathogen Phytophthora fragariae indicates pathogenicity is determined by transcriptional variation in three key races.</title>
        <authorList>
            <person name="Adams T.M."/>
            <person name="Armitage A.D."/>
            <person name="Sobczyk M.K."/>
            <person name="Bates H.J."/>
            <person name="Dunwell J.M."/>
            <person name="Nellist C.F."/>
            <person name="Harrison R.J."/>
        </authorList>
    </citation>
    <scope>NUCLEOTIDE SEQUENCE [LARGE SCALE GENOMIC DNA]</scope>
    <source>
        <strain evidence="2 3">A4</strain>
        <strain evidence="1 4">BC-1</strain>
    </source>
</reference>
<comment type="caution">
    <text evidence="2">The sequence shown here is derived from an EMBL/GenBank/DDBJ whole genome shotgun (WGS) entry which is preliminary data.</text>
</comment>
<accession>A0A6A4BW01</accession>
<dbReference type="InterPro" id="IPR032675">
    <property type="entry name" value="LRR_dom_sf"/>
</dbReference>
<dbReference type="EMBL" id="QXGE01002737">
    <property type="protein sequence ID" value="KAE9279558.1"/>
    <property type="molecule type" value="Genomic_DNA"/>
</dbReference>
<evidence type="ECO:0000313" key="2">
    <source>
        <dbReference type="EMBL" id="KAE9279558.1"/>
    </source>
</evidence>
<organism evidence="2 3">
    <name type="scientific">Phytophthora fragariae</name>
    <dbReference type="NCBI Taxonomy" id="53985"/>
    <lineage>
        <taxon>Eukaryota</taxon>
        <taxon>Sar</taxon>
        <taxon>Stramenopiles</taxon>
        <taxon>Oomycota</taxon>
        <taxon>Peronosporomycetes</taxon>
        <taxon>Peronosporales</taxon>
        <taxon>Peronosporaceae</taxon>
        <taxon>Phytophthora</taxon>
    </lineage>
</organism>